<dbReference type="Proteomes" id="UP000244441">
    <property type="component" value="Chromosome"/>
</dbReference>
<evidence type="ECO:0000313" key="2">
    <source>
        <dbReference type="Proteomes" id="UP000244441"/>
    </source>
</evidence>
<dbReference type="AlphaFoldDB" id="A0A2S0VVH8"/>
<dbReference type="InterPro" id="IPR045508">
    <property type="entry name" value="DUF6482"/>
</dbReference>
<evidence type="ECO:0000313" key="1">
    <source>
        <dbReference type="EMBL" id="AWB68208.1"/>
    </source>
</evidence>
<dbReference type="OrthoDB" id="5600613at2"/>
<sequence>MSFELESITSQQLNIQQLIAHSYEGGTLLVEAIIAGESGYVVDNHQRPVHFRSIQEIKDGFHSCDVSNAVLIYETAYDEMIGLSQEAQEPSQIPIQIN</sequence>
<dbReference type="RefSeq" id="WP_108604272.1">
    <property type="nucleotide sequence ID" value="NZ_CP026604.1"/>
</dbReference>
<name>A0A2S0VVH8_9ALTE</name>
<dbReference type="EMBL" id="CP026604">
    <property type="protein sequence ID" value="AWB68208.1"/>
    <property type="molecule type" value="Genomic_DNA"/>
</dbReference>
<accession>A0A2S0VVH8</accession>
<keyword evidence="2" id="KW-1185">Reference proteome</keyword>
<proteinExistence type="predicted"/>
<reference evidence="1 2" key="1">
    <citation type="submission" date="2018-01" db="EMBL/GenBank/DDBJ databases">
        <title>Genome sequence of a Cantenovulum-like bacteria.</title>
        <authorList>
            <person name="Tan W.R."/>
            <person name="Lau N.-S."/>
            <person name="Go F."/>
            <person name="Amirul A.-A.A."/>
        </authorList>
    </citation>
    <scope>NUCLEOTIDE SEQUENCE [LARGE SCALE GENOMIC DNA]</scope>
    <source>
        <strain evidence="1 2">CCB-QB4</strain>
    </source>
</reference>
<protein>
    <recommendedName>
        <fullName evidence="3">Na(+)-translocating NADH-quinone reductase subunit B</fullName>
    </recommendedName>
</protein>
<dbReference type="KEGG" id="cate:C2869_18110"/>
<dbReference type="Pfam" id="PF20090">
    <property type="entry name" value="DUF6482"/>
    <property type="match status" value="1"/>
</dbReference>
<gene>
    <name evidence="1" type="ORF">C2869_18110</name>
</gene>
<evidence type="ECO:0008006" key="3">
    <source>
        <dbReference type="Google" id="ProtNLM"/>
    </source>
</evidence>
<organism evidence="1 2">
    <name type="scientific">Saccharobesus litoralis</name>
    <dbReference type="NCBI Taxonomy" id="2172099"/>
    <lineage>
        <taxon>Bacteria</taxon>
        <taxon>Pseudomonadati</taxon>
        <taxon>Pseudomonadota</taxon>
        <taxon>Gammaproteobacteria</taxon>
        <taxon>Alteromonadales</taxon>
        <taxon>Alteromonadaceae</taxon>
        <taxon>Saccharobesus</taxon>
    </lineage>
</organism>